<evidence type="ECO:0000313" key="4">
    <source>
        <dbReference type="Proteomes" id="UP000217758"/>
    </source>
</evidence>
<organism evidence="3 4">
    <name type="scientific">Streptococcus troglodytae</name>
    <dbReference type="NCBI Taxonomy" id="1111760"/>
    <lineage>
        <taxon>Bacteria</taxon>
        <taxon>Bacillati</taxon>
        <taxon>Bacillota</taxon>
        <taxon>Bacilli</taxon>
        <taxon>Lactobacillales</taxon>
        <taxon>Streptococcaceae</taxon>
        <taxon>Streptococcus</taxon>
    </lineage>
</organism>
<dbReference type="Proteomes" id="UP000217758">
    <property type="component" value="Chromosome"/>
</dbReference>
<dbReference type="InterPro" id="IPR013815">
    <property type="entry name" value="ATP_grasp_subdomain_1"/>
</dbReference>
<dbReference type="GO" id="GO:0046872">
    <property type="term" value="F:metal ion binding"/>
    <property type="evidence" value="ECO:0007669"/>
    <property type="project" value="InterPro"/>
</dbReference>
<dbReference type="KEGG" id="strg:SRT_00560"/>
<accession>A0A1L7LGJ4</accession>
<dbReference type="Gene3D" id="3.30.1490.20">
    <property type="entry name" value="ATP-grasp fold, A domain"/>
    <property type="match status" value="1"/>
</dbReference>
<dbReference type="SUPFAM" id="SSF56059">
    <property type="entry name" value="Glutathione synthetase ATP-binding domain-like"/>
    <property type="match status" value="1"/>
</dbReference>
<evidence type="ECO:0000313" key="3">
    <source>
        <dbReference type="EMBL" id="BAQ23317.1"/>
    </source>
</evidence>
<dbReference type="Gene3D" id="3.30.470.20">
    <property type="entry name" value="ATP-grasp fold, B domain"/>
    <property type="match status" value="1"/>
</dbReference>
<reference evidence="3 4" key="1">
    <citation type="journal article" date="2016" name="Microbiol. Immunol.">
        <title>Complete genome sequence of Streptococcus troglodytae TKU31 isolated from the oral cavity of a chimpanzee (Pan troglodytes).</title>
        <authorList>
            <person name="Okamoto M."/>
            <person name="Naito M."/>
            <person name="Miyanohara M."/>
            <person name="Imai S."/>
            <person name="Nomura Y."/>
            <person name="Saito W."/>
            <person name="Momoi Y."/>
            <person name="Takada K."/>
            <person name="Miyabe-Nishiwaki T."/>
            <person name="Tomonaga M."/>
            <person name="Hanada N."/>
        </authorList>
    </citation>
    <scope>NUCLEOTIDE SEQUENCE [LARGE SCALE GENOMIC DNA]</scope>
    <source>
        <strain evidence="4">TKU 31</strain>
    </source>
</reference>
<dbReference type="AlphaFoldDB" id="A0A1L7LGJ4"/>
<dbReference type="Pfam" id="PF02655">
    <property type="entry name" value="ATP-grasp_3"/>
    <property type="match status" value="1"/>
</dbReference>
<name>A0A1L7LGJ4_9STRE</name>
<gene>
    <name evidence="3" type="ORF">SRT_00560</name>
</gene>
<keyword evidence="1" id="KW-0067">ATP-binding</keyword>
<feature type="domain" description="ATP-grasp" evidence="2">
    <location>
        <begin position="118"/>
        <end position="291"/>
    </location>
</feature>
<proteinExistence type="predicted"/>
<dbReference type="PROSITE" id="PS50975">
    <property type="entry name" value="ATP_GRASP"/>
    <property type="match status" value="1"/>
</dbReference>
<protein>
    <submittedName>
        <fullName evidence="3">ATP-grasp domain protein</fullName>
    </submittedName>
</protein>
<evidence type="ECO:0000259" key="2">
    <source>
        <dbReference type="PROSITE" id="PS50975"/>
    </source>
</evidence>
<sequence>MKNRLLFLEGSSLTSRETLTVLLKEGYKVDVLSPDKFSIATFSRLTHRIPTVDVNRFPLDYLKQVNQLLHQKNYAAILPTHEEGWLLANGEKFLPTRLPVALADKEQIEKLAGKIAFAEISYQLNLPIPKWERVENLESISLHYPYWLKADYGTAGRSVYKITSKEDLAEAASRLTASDEKWMVQQDIVGDYGQVQAVFHHGQLLAVHSSVKVGSGAGGSAAARLSIESEKTREHVEKLGQFLQWHGALTLDFIRTDGHFYYIECNPRMVEPANAYKAGVNFPKIMIELANDCYSKSDVSVGQAGVETHSLMALLIGTAERTKSRKKIVRTMRKWLFKSDSEEVLTPVWKDFLSFIPLAIITIRLLINPGSVTKLVDNTVKHYSVEPTTLKNI</sequence>
<dbReference type="RefSeq" id="WP_128832658.1">
    <property type="nucleotide sequence ID" value="NZ_AP014612.1"/>
</dbReference>
<keyword evidence="1" id="KW-0547">Nucleotide-binding</keyword>
<keyword evidence="4" id="KW-1185">Reference proteome</keyword>
<dbReference type="EMBL" id="AP014612">
    <property type="protein sequence ID" value="BAQ23317.1"/>
    <property type="molecule type" value="Genomic_DNA"/>
</dbReference>
<dbReference type="GO" id="GO:0005524">
    <property type="term" value="F:ATP binding"/>
    <property type="evidence" value="ECO:0007669"/>
    <property type="project" value="UniProtKB-UniRule"/>
</dbReference>
<dbReference type="InterPro" id="IPR003806">
    <property type="entry name" value="ATP-grasp_PylC-type"/>
</dbReference>
<dbReference type="InterPro" id="IPR011761">
    <property type="entry name" value="ATP-grasp"/>
</dbReference>
<evidence type="ECO:0000256" key="1">
    <source>
        <dbReference type="PROSITE-ProRule" id="PRU00409"/>
    </source>
</evidence>